<dbReference type="InterPro" id="IPR001647">
    <property type="entry name" value="HTH_TetR"/>
</dbReference>
<name>A0ABS1NLP7_9ACTN</name>
<reference evidence="4 5" key="1">
    <citation type="submission" date="2021-01" db="EMBL/GenBank/DDBJ databases">
        <title>WGS of actinomycetes isolated from Thailand.</title>
        <authorList>
            <person name="Thawai C."/>
        </authorList>
    </citation>
    <scope>NUCLEOTIDE SEQUENCE [LARGE SCALE GENOMIC DNA]</scope>
    <source>
        <strain evidence="4 5">CA1R205</strain>
    </source>
</reference>
<evidence type="ECO:0000259" key="3">
    <source>
        <dbReference type="PROSITE" id="PS50977"/>
    </source>
</evidence>
<dbReference type="InterPro" id="IPR050109">
    <property type="entry name" value="HTH-type_TetR-like_transc_reg"/>
</dbReference>
<dbReference type="InterPro" id="IPR009057">
    <property type="entry name" value="Homeodomain-like_sf"/>
</dbReference>
<dbReference type="PANTHER" id="PTHR30055">
    <property type="entry name" value="HTH-TYPE TRANSCRIPTIONAL REGULATOR RUTR"/>
    <property type="match status" value="1"/>
</dbReference>
<protein>
    <submittedName>
        <fullName evidence="4">TetR/AcrR family transcriptional regulator</fullName>
    </submittedName>
</protein>
<dbReference type="PANTHER" id="PTHR30055:SF146">
    <property type="entry name" value="HTH-TYPE TRANSCRIPTIONAL DUAL REGULATOR CECR"/>
    <property type="match status" value="1"/>
</dbReference>
<dbReference type="RefSeq" id="WP_201880250.1">
    <property type="nucleotide sequence ID" value="NZ_JAERRF010000024.1"/>
</dbReference>
<dbReference type="EMBL" id="JAERRF010000024">
    <property type="protein sequence ID" value="MBL1101031.1"/>
    <property type="molecule type" value="Genomic_DNA"/>
</dbReference>
<evidence type="ECO:0000313" key="5">
    <source>
        <dbReference type="Proteomes" id="UP000634229"/>
    </source>
</evidence>
<dbReference type="Gene3D" id="1.10.357.10">
    <property type="entry name" value="Tetracycline Repressor, domain 2"/>
    <property type="match status" value="1"/>
</dbReference>
<accession>A0ABS1NLP7</accession>
<evidence type="ECO:0000313" key="4">
    <source>
        <dbReference type="EMBL" id="MBL1101031.1"/>
    </source>
</evidence>
<dbReference type="SUPFAM" id="SSF46689">
    <property type="entry name" value="Homeodomain-like"/>
    <property type="match status" value="1"/>
</dbReference>
<dbReference type="PRINTS" id="PR00455">
    <property type="entry name" value="HTHTETR"/>
</dbReference>
<gene>
    <name evidence="4" type="ORF">JK363_31090</name>
</gene>
<feature type="DNA-binding region" description="H-T-H motif" evidence="2">
    <location>
        <begin position="41"/>
        <end position="60"/>
    </location>
</feature>
<dbReference type="InterPro" id="IPR039536">
    <property type="entry name" value="TetR_C_Proteobacteria"/>
</dbReference>
<proteinExistence type="predicted"/>
<evidence type="ECO:0000256" key="2">
    <source>
        <dbReference type="PROSITE-ProRule" id="PRU00335"/>
    </source>
</evidence>
<comment type="caution">
    <text evidence="4">The sequence shown here is derived from an EMBL/GenBank/DDBJ whole genome shotgun (WGS) entry which is preliminary data.</text>
</comment>
<organism evidence="4 5">
    <name type="scientific">Streptomyces coffeae</name>
    <dbReference type="NCBI Taxonomy" id="621382"/>
    <lineage>
        <taxon>Bacteria</taxon>
        <taxon>Bacillati</taxon>
        <taxon>Actinomycetota</taxon>
        <taxon>Actinomycetes</taxon>
        <taxon>Kitasatosporales</taxon>
        <taxon>Streptomycetaceae</taxon>
        <taxon>Streptomyces</taxon>
    </lineage>
</organism>
<evidence type="ECO:0000256" key="1">
    <source>
        <dbReference type="ARBA" id="ARBA00023125"/>
    </source>
</evidence>
<dbReference type="PROSITE" id="PS50977">
    <property type="entry name" value="HTH_TETR_2"/>
    <property type="match status" value="1"/>
</dbReference>
<keyword evidence="5" id="KW-1185">Reference proteome</keyword>
<feature type="domain" description="HTH tetR-type" evidence="3">
    <location>
        <begin position="18"/>
        <end position="78"/>
    </location>
</feature>
<keyword evidence="1 2" id="KW-0238">DNA-binding</keyword>
<dbReference type="Pfam" id="PF14246">
    <property type="entry name" value="TetR_C_7"/>
    <property type="match status" value="1"/>
</dbReference>
<dbReference type="Gene3D" id="1.10.10.60">
    <property type="entry name" value="Homeodomain-like"/>
    <property type="match status" value="1"/>
</dbReference>
<dbReference type="Pfam" id="PF00440">
    <property type="entry name" value="TetR_N"/>
    <property type="match status" value="1"/>
</dbReference>
<dbReference type="SUPFAM" id="SSF48498">
    <property type="entry name" value="Tetracyclin repressor-like, C-terminal domain"/>
    <property type="match status" value="1"/>
</dbReference>
<sequence>MASPTSSRPVSVNSAVRARSRAKILSAAKELFLEDGYDGVNLERIATRAGVARQTVYNRFGSKDAVFRAVMEYHWGNLDPGALPSRLAAPDNGGDPAVFLRQFTQALLEFIDTTGQVSFTRMVIAESRRAPWIAEEFYRIGKEPLIRAFTACLRGMDEAGSIACPHPELAAHQFLGLIQEFVLWPHVMAIPADRPAIPATDVVVEEAIAMFLSRYRAG</sequence>
<dbReference type="Proteomes" id="UP000634229">
    <property type="component" value="Unassembled WGS sequence"/>
</dbReference>
<dbReference type="InterPro" id="IPR036271">
    <property type="entry name" value="Tet_transcr_reg_TetR-rel_C_sf"/>
</dbReference>